<dbReference type="SUPFAM" id="SSF52058">
    <property type="entry name" value="L domain-like"/>
    <property type="match status" value="1"/>
</dbReference>
<evidence type="ECO:0000256" key="8">
    <source>
        <dbReference type="ARBA" id="ARBA00023136"/>
    </source>
</evidence>
<dbReference type="GO" id="GO:0016020">
    <property type="term" value="C:membrane"/>
    <property type="evidence" value="ECO:0007669"/>
    <property type="project" value="UniProtKB-SubCell"/>
</dbReference>
<keyword evidence="16" id="KW-1185">Reference proteome</keyword>
<evidence type="ECO:0000256" key="5">
    <source>
        <dbReference type="ARBA" id="ARBA00022729"/>
    </source>
</evidence>
<feature type="transmembrane region" description="Helical" evidence="12">
    <location>
        <begin position="855"/>
        <end position="879"/>
    </location>
</feature>
<dbReference type="EMBL" id="JACVVK020000384">
    <property type="protein sequence ID" value="KAK7476123.1"/>
    <property type="molecule type" value="Genomic_DNA"/>
</dbReference>
<dbReference type="Gene3D" id="3.80.10.10">
    <property type="entry name" value="Ribonuclease Inhibitor"/>
    <property type="match status" value="2"/>
</dbReference>
<evidence type="ECO:0000313" key="15">
    <source>
        <dbReference type="EMBL" id="KAK7476123.1"/>
    </source>
</evidence>
<dbReference type="InterPro" id="IPR000483">
    <property type="entry name" value="Cys-rich_flank_reg_C"/>
</dbReference>
<dbReference type="SUPFAM" id="SSF52200">
    <property type="entry name" value="Toll/Interleukin receptor TIR domain"/>
    <property type="match status" value="1"/>
</dbReference>
<keyword evidence="10" id="KW-0325">Glycoprotein</keyword>
<dbReference type="InterPro" id="IPR001611">
    <property type="entry name" value="Leu-rich_rpt"/>
</dbReference>
<keyword evidence="6" id="KW-0677">Repeat</keyword>
<evidence type="ECO:0000256" key="6">
    <source>
        <dbReference type="ARBA" id="ARBA00022737"/>
    </source>
</evidence>
<feature type="signal peptide" evidence="13">
    <location>
        <begin position="1"/>
        <end position="27"/>
    </location>
</feature>
<keyword evidence="3" id="KW-0433">Leucine-rich repeat</keyword>
<reference evidence="15 16" key="1">
    <citation type="journal article" date="2023" name="Sci. Data">
        <title>Genome assembly of the Korean intertidal mud-creeper Batillaria attramentaria.</title>
        <authorList>
            <person name="Patra A.K."/>
            <person name="Ho P.T."/>
            <person name="Jun S."/>
            <person name="Lee S.J."/>
            <person name="Kim Y."/>
            <person name="Won Y.J."/>
        </authorList>
    </citation>
    <scope>NUCLEOTIDE SEQUENCE [LARGE SCALE GENOMIC DNA]</scope>
    <source>
        <strain evidence="15">Wonlab-2016</strain>
    </source>
</reference>
<keyword evidence="9" id="KW-0675">Receptor</keyword>
<gene>
    <name evidence="15" type="ORF">BaRGS_00032616</name>
</gene>
<dbReference type="PROSITE" id="PS50104">
    <property type="entry name" value="TIR"/>
    <property type="match status" value="1"/>
</dbReference>
<keyword evidence="5 13" id="KW-0732">Signal</keyword>
<organism evidence="15 16">
    <name type="scientific">Batillaria attramentaria</name>
    <dbReference type="NCBI Taxonomy" id="370345"/>
    <lineage>
        <taxon>Eukaryota</taxon>
        <taxon>Metazoa</taxon>
        <taxon>Spiralia</taxon>
        <taxon>Lophotrochozoa</taxon>
        <taxon>Mollusca</taxon>
        <taxon>Gastropoda</taxon>
        <taxon>Caenogastropoda</taxon>
        <taxon>Sorbeoconcha</taxon>
        <taxon>Cerithioidea</taxon>
        <taxon>Batillariidae</taxon>
        <taxon>Batillaria</taxon>
    </lineage>
</organism>
<dbReference type="Pfam" id="PF13855">
    <property type="entry name" value="LRR_8"/>
    <property type="match status" value="1"/>
</dbReference>
<name>A0ABD0JM58_9CAEN</name>
<comment type="similarity">
    <text evidence="2">Belongs to the Toll-like receptor family.</text>
</comment>
<feature type="domain" description="TIR" evidence="14">
    <location>
        <begin position="907"/>
        <end position="1044"/>
    </location>
</feature>
<evidence type="ECO:0000256" key="2">
    <source>
        <dbReference type="ARBA" id="ARBA00009634"/>
    </source>
</evidence>
<feature type="compositionally biased region" description="Polar residues" evidence="11">
    <location>
        <begin position="48"/>
        <end position="69"/>
    </location>
</feature>
<evidence type="ECO:0000259" key="14">
    <source>
        <dbReference type="PROSITE" id="PS50104"/>
    </source>
</evidence>
<feature type="compositionally biased region" description="Low complexity" evidence="11">
    <location>
        <begin position="122"/>
        <end position="132"/>
    </location>
</feature>
<evidence type="ECO:0000256" key="9">
    <source>
        <dbReference type="ARBA" id="ARBA00023170"/>
    </source>
</evidence>
<keyword evidence="8 12" id="KW-0472">Membrane</keyword>
<evidence type="ECO:0000256" key="13">
    <source>
        <dbReference type="SAM" id="SignalP"/>
    </source>
</evidence>
<dbReference type="SMART" id="SM00369">
    <property type="entry name" value="LRR_TYP"/>
    <property type="match status" value="5"/>
</dbReference>
<comment type="subcellular location">
    <subcellularLocation>
        <location evidence="1">Membrane</location>
        <topology evidence="1">Single-pass type I membrane protein</topology>
    </subcellularLocation>
</comment>
<sequence length="1050" mass="116634">MDAPSSSATLVMLLVCFLIMPPVPVSSAGYSDNDAVVSFDNKPRVQSRRSLPQENTMDSSTNGTDSSSVYALGTTQLPASAMATAAGDNISIPDTTQLEDPAIATSTGDNAFAPDTTQLPDTTSSSSSTGTGSEKRLVYGKAGCHEKCVCPDRVAMATLLVPFLREYLGSVADEYSDLVLRLFLQQQFQNDPENHKSLLTRLEIRISETGQHNMLLLYFHAAIYGTTVCRLRGGDSFVLNASTEALLFPQAVTLDSVHSNTSASVTTSAASGEEMLKRSFSPAELYNMSFSCASNNRVTIMPDVSLERYGRWEQYNCNVTSDGQLEIKGNMSLIDFTMGNASAAWLWNITSSSSNFSRPEVLEHNSSDVTNNGVILHTSTIFPYVREVSISYTSLSLPELSDVLSWFQKATSLSLTYNKLGDFNCHQLLPSPAAWTELTVSKNGLRVLPACMLRPSLTFLSLPDNAISDITTIQFPRFVPAQELEILDLRNNNISDLGVLTDMPKLITLYLAGNKLTSLHKLSFTRLPELGLLDLSRNWLRVLEPGTFKTVYLLIHLDLSHNYLDNFDRTVSPSPVYPEAGKFKVFLNDNRFSHPPFQKDNYDGKGLLVFAGDNPYECDCDMETYVDVLNSSDSVQELFADRADMLCQYPPVLSGRPVETILFTDVCPVVDGCPTNCTCGLSRSTSVVTVECSNYDLSQLPAHMPADYALHVNIHGEQDTNSHVKLSDVEYLRRVVGLNVSGVGLSYVPDLICEAMPHARVLDLSRNRLSRVPECLKTRSEDSPPLELHLAHNPWSCDCDNVWMQEWLAGVLDTSDDERAKVRVKDAAEVRCSSDTQPGELVADWDTDECFPFNYLPLVVTLGVVLSLTVVLGPILYVYRLKALVTIHAHLHVRPFTAAHHFNEADYDHEALVVHGEAESALTWMIDTLLPRLQKTGHRLCVPERDFFLGASIADSYSCAVNRSKAVVCLLNAETVQEEWWRYAFQIARAKNARQPHCRLLLVLLGSLVLEEKDMPEEVQNFLKTNTYLSADDKWFWKKLLYYLPDPPRQ</sequence>
<feature type="compositionally biased region" description="Polar residues" evidence="11">
    <location>
        <begin position="105"/>
        <end position="121"/>
    </location>
</feature>
<keyword evidence="4 12" id="KW-0812">Transmembrane</keyword>
<dbReference type="Pfam" id="PF01582">
    <property type="entry name" value="TIR"/>
    <property type="match status" value="1"/>
</dbReference>
<dbReference type="Gene3D" id="3.40.50.10140">
    <property type="entry name" value="Toll/interleukin-1 receptor homology (TIR) domain"/>
    <property type="match status" value="1"/>
</dbReference>
<dbReference type="PROSITE" id="PS51450">
    <property type="entry name" value="LRR"/>
    <property type="match status" value="2"/>
</dbReference>
<comment type="caution">
    <text evidence="15">The sequence shown here is derived from an EMBL/GenBank/DDBJ whole genome shotgun (WGS) entry which is preliminary data.</text>
</comment>
<evidence type="ECO:0000256" key="3">
    <source>
        <dbReference type="ARBA" id="ARBA00022614"/>
    </source>
</evidence>
<evidence type="ECO:0000256" key="12">
    <source>
        <dbReference type="SAM" id="Phobius"/>
    </source>
</evidence>
<dbReference type="Proteomes" id="UP001519460">
    <property type="component" value="Unassembled WGS sequence"/>
</dbReference>
<evidence type="ECO:0000313" key="16">
    <source>
        <dbReference type="Proteomes" id="UP001519460"/>
    </source>
</evidence>
<dbReference type="SMART" id="SM00082">
    <property type="entry name" value="LRRCT"/>
    <property type="match status" value="2"/>
</dbReference>
<evidence type="ECO:0000256" key="4">
    <source>
        <dbReference type="ARBA" id="ARBA00022692"/>
    </source>
</evidence>
<keyword evidence="7 12" id="KW-1133">Transmembrane helix</keyword>
<feature type="region of interest" description="Disordered" evidence="11">
    <location>
        <begin position="41"/>
        <end position="69"/>
    </location>
</feature>
<dbReference type="InterPro" id="IPR003591">
    <property type="entry name" value="Leu-rich_rpt_typical-subtyp"/>
</dbReference>
<feature type="chain" id="PRO_5044754616" description="TIR domain-containing protein" evidence="13">
    <location>
        <begin position="28"/>
        <end position="1050"/>
    </location>
</feature>
<evidence type="ECO:0000256" key="1">
    <source>
        <dbReference type="ARBA" id="ARBA00004479"/>
    </source>
</evidence>
<dbReference type="PANTHER" id="PTHR24365:SF541">
    <property type="entry name" value="PROTEIN TOLL-RELATED"/>
    <property type="match status" value="1"/>
</dbReference>
<dbReference type="AlphaFoldDB" id="A0ABD0JM58"/>
<dbReference type="PANTHER" id="PTHR24365">
    <property type="entry name" value="TOLL-LIKE RECEPTOR"/>
    <property type="match status" value="1"/>
</dbReference>
<protein>
    <recommendedName>
        <fullName evidence="14">TIR domain-containing protein</fullName>
    </recommendedName>
</protein>
<dbReference type="InterPro" id="IPR000157">
    <property type="entry name" value="TIR_dom"/>
</dbReference>
<evidence type="ECO:0000256" key="11">
    <source>
        <dbReference type="SAM" id="MobiDB-lite"/>
    </source>
</evidence>
<evidence type="ECO:0000256" key="10">
    <source>
        <dbReference type="ARBA" id="ARBA00023180"/>
    </source>
</evidence>
<dbReference type="InterPro" id="IPR032675">
    <property type="entry name" value="LRR_dom_sf"/>
</dbReference>
<accession>A0ABD0JM58</accession>
<proteinExistence type="inferred from homology"/>
<evidence type="ECO:0000256" key="7">
    <source>
        <dbReference type="ARBA" id="ARBA00022989"/>
    </source>
</evidence>
<dbReference type="SMART" id="SM00255">
    <property type="entry name" value="TIR"/>
    <property type="match status" value="1"/>
</dbReference>
<feature type="region of interest" description="Disordered" evidence="11">
    <location>
        <begin position="105"/>
        <end position="134"/>
    </location>
</feature>
<dbReference type="InterPro" id="IPR035897">
    <property type="entry name" value="Toll_tir_struct_dom_sf"/>
</dbReference>